<evidence type="ECO:0000256" key="8">
    <source>
        <dbReference type="ARBA" id="ARBA00023317"/>
    </source>
</evidence>
<comment type="subcellular location">
    <subcellularLocation>
        <location evidence="9">Cytoplasm</location>
    </subcellularLocation>
</comment>
<evidence type="ECO:0000256" key="6">
    <source>
        <dbReference type="ARBA" id="ARBA00023239"/>
    </source>
</evidence>
<dbReference type="PANTHER" id="PTHR21012:SF0">
    <property type="entry name" value="ASPARTATE 1-DECARBOXYLASE"/>
    <property type="match status" value="1"/>
</dbReference>
<dbReference type="EC" id="4.1.1.11" evidence="9"/>
<dbReference type="GO" id="GO:0015940">
    <property type="term" value="P:pantothenate biosynthetic process"/>
    <property type="evidence" value="ECO:0007669"/>
    <property type="project" value="UniProtKB-UniRule"/>
</dbReference>
<comment type="similarity">
    <text evidence="9">Belongs to the PanD family.</text>
</comment>
<keyword evidence="2 9" id="KW-0566">Pantothenate biosynthesis</keyword>
<organism evidence="11 12">
    <name type="scientific">Pengzhenrongella frigida</name>
    <dbReference type="NCBI Taxonomy" id="1259133"/>
    <lineage>
        <taxon>Bacteria</taxon>
        <taxon>Bacillati</taxon>
        <taxon>Actinomycetota</taxon>
        <taxon>Actinomycetes</taxon>
        <taxon>Micrococcales</taxon>
        <taxon>Pengzhenrongella</taxon>
    </lineage>
</organism>
<reference evidence="11 12" key="1">
    <citation type="submission" date="2019-01" db="EMBL/GenBank/DDBJ databases">
        <title>Novel species of Cellulomonas.</title>
        <authorList>
            <person name="Liu Q."/>
            <person name="Xin Y.-H."/>
        </authorList>
    </citation>
    <scope>NUCLEOTIDE SEQUENCE [LARGE SCALE GENOMIC DNA]</scope>
    <source>
        <strain evidence="11 12">HLT2-17</strain>
    </source>
</reference>
<dbReference type="GO" id="GO:0005829">
    <property type="term" value="C:cytosol"/>
    <property type="evidence" value="ECO:0007669"/>
    <property type="project" value="TreeGrafter"/>
</dbReference>
<accession>A0A4Q5N1S3</accession>
<dbReference type="Gene3D" id="2.40.40.20">
    <property type="match status" value="1"/>
</dbReference>
<comment type="catalytic activity">
    <reaction evidence="9">
        <text>L-aspartate + H(+) = beta-alanine + CO2</text>
        <dbReference type="Rhea" id="RHEA:19497"/>
        <dbReference type="ChEBI" id="CHEBI:15378"/>
        <dbReference type="ChEBI" id="CHEBI:16526"/>
        <dbReference type="ChEBI" id="CHEBI:29991"/>
        <dbReference type="ChEBI" id="CHEBI:57966"/>
        <dbReference type="EC" id="4.1.1.11"/>
    </reaction>
</comment>
<dbReference type="GO" id="GO:0004068">
    <property type="term" value="F:aspartate 1-decarboxylase activity"/>
    <property type="evidence" value="ECO:0007669"/>
    <property type="project" value="UniProtKB-UniRule"/>
</dbReference>
<keyword evidence="5 9" id="KW-0865">Zymogen</keyword>
<comment type="caution">
    <text evidence="11">The sequence shown here is derived from an EMBL/GenBank/DDBJ whole genome shotgun (WGS) entry which is preliminary data.</text>
</comment>
<comment type="PTM">
    <text evidence="9">Is synthesized initially as an inactive proenzyme, which is activated by self-cleavage at a specific serine bond to produce a beta-subunit with a hydroxyl group at its C-terminus and an alpha-subunit with a pyruvoyl group at its N-terminus.</text>
</comment>
<gene>
    <name evidence="9" type="primary">panD</name>
    <name evidence="11" type="ORF">EUA98_15860</name>
</gene>
<dbReference type="InterPro" id="IPR009010">
    <property type="entry name" value="Asp_de-COase-like_dom_sf"/>
</dbReference>
<feature type="region of interest" description="Disordered" evidence="10">
    <location>
        <begin position="119"/>
        <end position="150"/>
    </location>
</feature>
<comment type="pathway">
    <text evidence="9">Cofactor biosynthesis; (R)-pantothenate biosynthesis; beta-alanine from L-aspartate: step 1/1.</text>
</comment>
<evidence type="ECO:0000256" key="4">
    <source>
        <dbReference type="ARBA" id="ARBA00022813"/>
    </source>
</evidence>
<feature type="active site" description="Schiff-base intermediate with substrate; via pyruvic acid" evidence="9">
    <location>
        <position position="28"/>
    </location>
</feature>
<proteinExistence type="inferred from homology"/>
<keyword evidence="8 9" id="KW-0670">Pyruvate</keyword>
<evidence type="ECO:0000256" key="5">
    <source>
        <dbReference type="ARBA" id="ARBA00023145"/>
    </source>
</evidence>
<dbReference type="EMBL" id="SDWW01000045">
    <property type="protein sequence ID" value="RYV49971.1"/>
    <property type="molecule type" value="Genomic_DNA"/>
</dbReference>
<dbReference type="CDD" id="cd06919">
    <property type="entry name" value="Asp_decarbox"/>
    <property type="match status" value="1"/>
</dbReference>
<sequence length="150" mass="15817">MTSLRRTMMTAKIHRATVTQADLHYVGSVTVDANLLDAADLLPGERVDIVDVTNGARLSTYVIPGEAGAGKICINGAAAHLVHPGDVVILIAYGTLDDAEARTYRPRVVFVDADNRIVESSGDPGQVPEEGRTMHGGLESSGTSFEGSRA</sequence>
<feature type="active site" description="Proton donor" evidence="9">
    <location>
        <position position="61"/>
    </location>
</feature>
<keyword evidence="12" id="KW-1185">Reference proteome</keyword>
<dbReference type="OrthoDB" id="9803983at2"/>
<evidence type="ECO:0000256" key="2">
    <source>
        <dbReference type="ARBA" id="ARBA00022655"/>
    </source>
</evidence>
<dbReference type="UniPathway" id="UPA00028">
    <property type="reaction ID" value="UER00002"/>
</dbReference>
<keyword evidence="3 9" id="KW-0210">Decarboxylase</keyword>
<feature type="modified residue" description="Pyruvic acid (Ser)" evidence="9">
    <location>
        <position position="28"/>
    </location>
</feature>
<dbReference type="PANTHER" id="PTHR21012">
    <property type="entry name" value="ASPARTATE 1-DECARBOXYLASE"/>
    <property type="match status" value="1"/>
</dbReference>
<comment type="subunit">
    <text evidence="9">Heterooctamer of four alpha and four beta subunits.</text>
</comment>
<evidence type="ECO:0000256" key="7">
    <source>
        <dbReference type="ARBA" id="ARBA00023270"/>
    </source>
</evidence>
<dbReference type="NCBIfam" id="TIGR00223">
    <property type="entry name" value="panD"/>
    <property type="match status" value="1"/>
</dbReference>
<evidence type="ECO:0000313" key="11">
    <source>
        <dbReference type="EMBL" id="RYV49971.1"/>
    </source>
</evidence>
<feature type="binding site" evidence="9">
    <location>
        <begin position="76"/>
        <end position="78"/>
    </location>
    <ligand>
        <name>substrate</name>
    </ligand>
</feature>
<feature type="binding site" evidence="9">
    <location>
        <position position="60"/>
    </location>
    <ligand>
        <name>substrate</name>
    </ligand>
</feature>
<evidence type="ECO:0000256" key="10">
    <source>
        <dbReference type="SAM" id="MobiDB-lite"/>
    </source>
</evidence>
<keyword evidence="4 9" id="KW-0068">Autocatalytic cleavage</keyword>
<evidence type="ECO:0000256" key="3">
    <source>
        <dbReference type="ARBA" id="ARBA00022793"/>
    </source>
</evidence>
<keyword evidence="7 9" id="KW-0704">Schiff base</keyword>
<feature type="chain" id="PRO_5023263790" description="Aspartate 1-decarboxylase beta chain" evidence="9">
    <location>
        <begin position="1"/>
        <end position="27"/>
    </location>
</feature>
<comment type="cofactor">
    <cofactor evidence="9">
        <name>pyruvate</name>
        <dbReference type="ChEBI" id="CHEBI:15361"/>
    </cofactor>
    <text evidence="9">Binds 1 pyruvoyl group covalently per subunit.</text>
</comment>
<dbReference type="SUPFAM" id="SSF50692">
    <property type="entry name" value="ADC-like"/>
    <property type="match status" value="1"/>
</dbReference>
<dbReference type="HAMAP" id="MF_00446">
    <property type="entry name" value="PanD"/>
    <property type="match status" value="1"/>
</dbReference>
<dbReference type="AlphaFoldDB" id="A0A4Q5N1S3"/>
<dbReference type="Pfam" id="PF02261">
    <property type="entry name" value="Asp_decarbox"/>
    <property type="match status" value="1"/>
</dbReference>
<keyword evidence="1 9" id="KW-0963">Cytoplasm</keyword>
<evidence type="ECO:0000256" key="9">
    <source>
        <dbReference type="HAMAP-Rule" id="MF_00446"/>
    </source>
</evidence>
<dbReference type="GO" id="GO:0006523">
    <property type="term" value="P:alanine biosynthetic process"/>
    <property type="evidence" value="ECO:0007669"/>
    <property type="project" value="InterPro"/>
</dbReference>
<feature type="compositionally biased region" description="Polar residues" evidence="10">
    <location>
        <begin position="140"/>
        <end position="150"/>
    </location>
</feature>
<dbReference type="Proteomes" id="UP000293764">
    <property type="component" value="Unassembled WGS sequence"/>
</dbReference>
<feature type="chain" id="PRO_5023263791" description="Aspartate 1-decarboxylase alpha chain" evidence="9">
    <location>
        <begin position="28"/>
        <end position="150"/>
    </location>
</feature>
<dbReference type="RefSeq" id="WP_130103670.1">
    <property type="nucleotide sequence ID" value="NZ_SDWW01000045.1"/>
</dbReference>
<keyword evidence="6 9" id="KW-0456">Lyase</keyword>
<comment type="function">
    <text evidence="9">Catalyzes the pyruvoyl-dependent decarboxylation of aspartate to produce beta-alanine.</text>
</comment>
<evidence type="ECO:0000256" key="1">
    <source>
        <dbReference type="ARBA" id="ARBA00022490"/>
    </source>
</evidence>
<protein>
    <recommendedName>
        <fullName evidence="9">Aspartate 1-decarboxylase</fullName>
        <ecNumber evidence="9">4.1.1.11</ecNumber>
    </recommendedName>
    <alternativeName>
        <fullName evidence="9">Aspartate alpha-decarboxylase</fullName>
    </alternativeName>
    <component>
        <recommendedName>
            <fullName evidence="9">Aspartate 1-decarboxylase beta chain</fullName>
        </recommendedName>
    </component>
    <component>
        <recommendedName>
            <fullName evidence="9">Aspartate 1-decarboxylase alpha chain</fullName>
        </recommendedName>
    </component>
</protein>
<name>A0A4Q5N1S3_9MICO</name>
<evidence type="ECO:0000313" key="12">
    <source>
        <dbReference type="Proteomes" id="UP000293764"/>
    </source>
</evidence>
<dbReference type="InterPro" id="IPR003190">
    <property type="entry name" value="Asp_decarbox"/>
</dbReference>